<reference evidence="2 3" key="1">
    <citation type="journal article" date="2013" name="BMC Microbiol.">
        <title>Identification of the type II cytochrome c maturation pathway in anammox bacteria by comparative genomics.</title>
        <authorList>
            <person name="Ferousi C."/>
            <person name="Speth D.R."/>
            <person name="Reimann J."/>
            <person name="Op den Camp H.J."/>
            <person name="Allen J.W."/>
            <person name="Keltjens J.T."/>
            <person name="Jetten M.S."/>
        </authorList>
    </citation>
    <scope>NUCLEOTIDE SEQUENCE [LARGE SCALE GENOMIC DNA]</scope>
    <source>
        <strain evidence="2">RU1</strain>
    </source>
</reference>
<evidence type="ECO:0000313" key="3">
    <source>
        <dbReference type="Proteomes" id="UP000034954"/>
    </source>
</evidence>
<evidence type="ECO:0000313" key="2">
    <source>
        <dbReference type="EMBL" id="KKO18108.1"/>
    </source>
</evidence>
<proteinExistence type="predicted"/>
<dbReference type="Proteomes" id="UP000034954">
    <property type="component" value="Unassembled WGS sequence"/>
</dbReference>
<dbReference type="EMBL" id="LAQJ01000293">
    <property type="protein sequence ID" value="KKO18108.1"/>
    <property type="molecule type" value="Genomic_DNA"/>
</dbReference>
<protein>
    <submittedName>
        <fullName evidence="2">Methyltransferase</fullName>
    </submittedName>
</protein>
<dbReference type="GO" id="GO:0008168">
    <property type="term" value="F:methyltransferase activity"/>
    <property type="evidence" value="ECO:0007669"/>
    <property type="project" value="UniProtKB-KW"/>
</dbReference>
<dbReference type="AlphaFoldDB" id="A0A0M2UPU2"/>
<dbReference type="Gene3D" id="3.90.550.10">
    <property type="entry name" value="Spore Coat Polysaccharide Biosynthesis Protein SpsA, Chain A"/>
    <property type="match status" value="1"/>
</dbReference>
<feature type="domain" description="Glycosyltransferase 2-like" evidence="1">
    <location>
        <begin position="9"/>
        <end position="121"/>
    </location>
</feature>
<name>A0A0M2UPU2_9BACT</name>
<dbReference type="InterPro" id="IPR029044">
    <property type="entry name" value="Nucleotide-diphossugar_trans"/>
</dbReference>
<keyword evidence="3" id="KW-1185">Reference proteome</keyword>
<keyword evidence="2" id="KW-0808">Transferase</keyword>
<comment type="caution">
    <text evidence="2">The sequence shown here is derived from an EMBL/GenBank/DDBJ whole genome shotgun (WGS) entry which is preliminary data.</text>
</comment>
<dbReference type="SUPFAM" id="SSF53448">
    <property type="entry name" value="Nucleotide-diphospho-sugar transferases"/>
    <property type="match status" value="1"/>
</dbReference>
<dbReference type="Pfam" id="PF00535">
    <property type="entry name" value="Glycos_transf_2"/>
    <property type="match status" value="1"/>
</dbReference>
<accession>A0A0M2UPU2</accession>
<sequence length="228" mass="26720">MELAPIALFVYNRPWHLRQTVESLNKNELAEFSELFVFSDGPKSEADKEKVLAVRKYIKTISGFKSVNIVEREQNLGLGNSIITGVTEIINRYGRIIVLEDDMISSPYFLRFMNEALEFYEDEERVASIHGYIYPLKTLLPETFFLRGADCWGWATWKRGWNLFETDGSKLLYELKKNNLLRKFDLNGTYPYTRMLKDQAKGKNHSWAIRWHASLFLKEKLTLYPACR</sequence>
<evidence type="ECO:0000259" key="1">
    <source>
        <dbReference type="Pfam" id="PF00535"/>
    </source>
</evidence>
<dbReference type="GO" id="GO:0032259">
    <property type="term" value="P:methylation"/>
    <property type="evidence" value="ECO:0007669"/>
    <property type="project" value="UniProtKB-KW"/>
</dbReference>
<organism evidence="2 3">
    <name type="scientific">Candidatus Brocadia fulgida</name>
    <dbReference type="NCBI Taxonomy" id="380242"/>
    <lineage>
        <taxon>Bacteria</taxon>
        <taxon>Pseudomonadati</taxon>
        <taxon>Planctomycetota</taxon>
        <taxon>Candidatus Brocadiia</taxon>
        <taxon>Candidatus Brocadiales</taxon>
        <taxon>Candidatus Brocadiaceae</taxon>
        <taxon>Candidatus Brocadia</taxon>
    </lineage>
</organism>
<keyword evidence="2" id="KW-0489">Methyltransferase</keyword>
<dbReference type="PATRIC" id="fig|380242.3.peg.3956"/>
<gene>
    <name evidence="2" type="ORF">BROFUL_03210</name>
</gene>
<dbReference type="InterPro" id="IPR001173">
    <property type="entry name" value="Glyco_trans_2-like"/>
</dbReference>